<evidence type="ECO:0000256" key="5">
    <source>
        <dbReference type="ARBA" id="ARBA00023065"/>
    </source>
</evidence>
<evidence type="ECO:0000256" key="6">
    <source>
        <dbReference type="ARBA" id="ARBA00023136"/>
    </source>
</evidence>
<dbReference type="SUPFAM" id="SSF54631">
    <property type="entry name" value="CBS-domain pair"/>
    <property type="match status" value="1"/>
</dbReference>
<dbReference type="GO" id="GO:0005886">
    <property type="term" value="C:plasma membrane"/>
    <property type="evidence" value="ECO:0007669"/>
    <property type="project" value="TreeGrafter"/>
</dbReference>
<keyword evidence="7 9" id="KW-0868">Chloride</keyword>
<reference evidence="12" key="1">
    <citation type="submission" date="2020-09" db="EMBL/GenBank/DDBJ databases">
        <title>Comparative genome analyses of four rice-infecting Rhizoctonia solani isolates reveal extensive enrichment of homogalacturonan modification genes.</title>
        <authorList>
            <person name="Lee D.-Y."/>
            <person name="Jeon J."/>
            <person name="Kim K.-T."/>
            <person name="Cheong K."/>
            <person name="Song H."/>
            <person name="Choi G."/>
            <person name="Ko J."/>
            <person name="Opiyo S.O."/>
            <person name="Zuo S."/>
            <person name="Madhav S."/>
            <person name="Lee Y.-H."/>
            <person name="Wang G.-L."/>
        </authorList>
    </citation>
    <scope>NUCLEOTIDE SEQUENCE</scope>
    <source>
        <strain evidence="12">AG1-IA WGL</strain>
    </source>
</reference>
<comment type="caution">
    <text evidence="12">The sequence shown here is derived from an EMBL/GenBank/DDBJ whole genome shotgun (WGS) entry which is preliminary data.</text>
</comment>
<keyword evidence="2 9" id="KW-0813">Transport</keyword>
<keyword evidence="5 9" id="KW-0406">Ion transport</keyword>
<organism evidence="12 13">
    <name type="scientific">Rhizoctonia solani</name>
    <dbReference type="NCBI Taxonomy" id="456999"/>
    <lineage>
        <taxon>Eukaryota</taxon>
        <taxon>Fungi</taxon>
        <taxon>Dikarya</taxon>
        <taxon>Basidiomycota</taxon>
        <taxon>Agaricomycotina</taxon>
        <taxon>Agaricomycetes</taxon>
        <taxon>Cantharellales</taxon>
        <taxon>Ceratobasidiaceae</taxon>
        <taxon>Rhizoctonia</taxon>
    </lineage>
</organism>
<dbReference type="GO" id="GO:0005794">
    <property type="term" value="C:Golgi apparatus"/>
    <property type="evidence" value="ECO:0007669"/>
    <property type="project" value="TreeGrafter"/>
</dbReference>
<feature type="region of interest" description="Disordered" evidence="10">
    <location>
        <begin position="1"/>
        <end position="42"/>
    </location>
</feature>
<evidence type="ECO:0000256" key="9">
    <source>
        <dbReference type="RuleBase" id="RU361221"/>
    </source>
</evidence>
<feature type="transmembrane region" description="Helical" evidence="9">
    <location>
        <begin position="231"/>
        <end position="250"/>
    </location>
</feature>
<feature type="compositionally biased region" description="Low complexity" evidence="10">
    <location>
        <begin position="22"/>
        <end position="38"/>
    </location>
</feature>
<feature type="compositionally biased region" description="Polar residues" evidence="10">
    <location>
        <begin position="87"/>
        <end position="99"/>
    </location>
</feature>
<dbReference type="InterPro" id="IPR001807">
    <property type="entry name" value="ClC"/>
</dbReference>
<feature type="transmembrane region" description="Helical" evidence="9">
    <location>
        <begin position="326"/>
        <end position="347"/>
    </location>
</feature>
<dbReference type="OrthoDB" id="431497at2759"/>
<comment type="similarity">
    <text evidence="9">Belongs to the chloride channel (TC 2.A.49) family.</text>
</comment>
<dbReference type="InterPro" id="IPR046342">
    <property type="entry name" value="CBS_dom_sf"/>
</dbReference>
<dbReference type="PROSITE" id="PS51371">
    <property type="entry name" value="CBS"/>
    <property type="match status" value="1"/>
</dbReference>
<dbReference type="CDD" id="cd03684">
    <property type="entry name" value="ClC_3_like"/>
    <property type="match status" value="1"/>
</dbReference>
<evidence type="ECO:0000256" key="1">
    <source>
        <dbReference type="ARBA" id="ARBA00004141"/>
    </source>
</evidence>
<evidence type="ECO:0000313" key="13">
    <source>
        <dbReference type="Proteomes" id="UP000602905"/>
    </source>
</evidence>
<feature type="transmembrane region" description="Helical" evidence="9">
    <location>
        <begin position="469"/>
        <end position="492"/>
    </location>
</feature>
<dbReference type="InterPro" id="IPR000644">
    <property type="entry name" value="CBS_dom"/>
</dbReference>
<sequence>MTDSKLKRPSLTNDDIARPPVSRSISSSPGRIPGRPGIYPLVRNSTQSQTTMAEDLYASTGSLSARPGPLSAPSSPHWRRRRLLNIGTPSADHSPTATFSAHDIPNSAASTGFPSYGTMPRTQSQRTLHPFPSPDGPLLGVNLRSNRPTSFFGTLGRRAPAAYDGQTNIDTVQETGEDEGARINGVRVWYSSFTSIDWLHDAIKDSARTLQIRRRQSARGRLLNLVDRSTGWLIVTIVGLLTALVAFAIIRAEQWLFDIKEGYCVEGWWRAMRFCCPASLDSQSLRMAKVPAPIEVCEAWRTWAQVFDSGDDSGSDSGLELWAIEYITYMAIALVLALASSFLTINLTASTSFVSNKDSGVLGPAFDSGKNLGTTTPPKNNGLVPRKVLYYAAGSGIPEIKTILSGFVMHGYLGGRTLFTKSVGLALSVASGLSLGKEGPFVHIASCVGNIVSRFFSKYETNEGKRREILSAACAAGVAVAFGAPVGGVLFSLEEVSYFFPPKVMWRSFFCAMVAAATLKFLDPFGTGKGVFGAYFSKLNYRWSRYVRGGTWLKTHPMAEVAMVSRIDKPHRAYGSMAPVHRVLFNPFGTVCTQVTFLTTLLCFLNPYTRMGGTELVYNLFAECRLGDWHEGLCVTPDRKEEVGAVVSAIGTALLVKGALTVITFGIKLPAGIFIPTLGVGACFGRIVGLGVQHLHWTHPSLPIFDVCKGDLYCVNPGVYAMVGAAAALSGVTRTTISLAVIMFELTKTMSYVIPVMLSVLVAKTVADALEPKGIYDLVIELSQLPYLDYKHEYLWGALQVSDVTDRKVETIVVEEDNTVRALRDKLLVAVRDGNGDGGIPILQREDAGYRMVGYIGTSELEHALTILADAPDEMCRFHATAPQQPAFGASSVSSLYDTPGQDPFDLTIYMDQAPLTVPAHAPLELVHQLFTKLGARYVVVTNKDGMYEGVIDKNLWLAFLADLEAKHLSPTLSCVPIAAEEAEGKLFSTCKPRLHGPMRLPLSTWHSVLQSYRYESGRAKVASTYKHAILPFKSAIARSSDNHTRQPPPAMHRSEQVPSRSQPSTSRSNQSPVYLSLISTKIDFLDTVLINRGSGRPLYATITERECTSVYAIDRSMELHKIVTINWGQGKKPNRTTLTNHANETVLLNDVSTPNQSAMDSLMGKQKQIERNYAYGRFSSRWTARHPESWYDSHYGIHYCYRKQPVAAPLDHEHSEPSTSASPLQSEKLFAVMVLSHLAGKPGITIDIHSRDLPQRIMHEDGFSDLDHVVLSALLLSATGGRKRGKEPEGWLNEAQLQEHLRAQRQIYRIRSNETLPLYRARPSMEVLPPAYASRASLQAITSSRP</sequence>
<evidence type="ECO:0000259" key="11">
    <source>
        <dbReference type="PROSITE" id="PS51371"/>
    </source>
</evidence>
<dbReference type="EMBL" id="JACYCD010000052">
    <property type="protein sequence ID" value="KAF8706195.1"/>
    <property type="molecule type" value="Genomic_DNA"/>
</dbReference>
<dbReference type="InterPro" id="IPR014743">
    <property type="entry name" value="Cl-channel_core"/>
</dbReference>
<evidence type="ECO:0000256" key="7">
    <source>
        <dbReference type="ARBA" id="ARBA00023214"/>
    </source>
</evidence>
<evidence type="ECO:0000256" key="8">
    <source>
        <dbReference type="PROSITE-ProRule" id="PRU00703"/>
    </source>
</evidence>
<dbReference type="PRINTS" id="PR00762">
    <property type="entry name" value="CLCHANNEL"/>
</dbReference>
<dbReference type="Pfam" id="PF00654">
    <property type="entry name" value="Voltage_CLC"/>
    <property type="match status" value="1"/>
</dbReference>
<dbReference type="Proteomes" id="UP000602905">
    <property type="component" value="Unassembled WGS sequence"/>
</dbReference>
<evidence type="ECO:0000256" key="10">
    <source>
        <dbReference type="SAM" id="MobiDB-lite"/>
    </source>
</evidence>
<protein>
    <recommendedName>
        <fullName evidence="9">Chloride channel protein</fullName>
    </recommendedName>
</protein>
<feature type="transmembrane region" description="Helical" evidence="9">
    <location>
        <begin position="643"/>
        <end position="667"/>
    </location>
</feature>
<feature type="domain" description="CBS" evidence="11">
    <location>
        <begin position="911"/>
        <end position="972"/>
    </location>
</feature>
<feature type="non-terminal residue" evidence="12">
    <location>
        <position position="1347"/>
    </location>
</feature>
<evidence type="ECO:0000313" key="12">
    <source>
        <dbReference type="EMBL" id="KAF8706195.1"/>
    </source>
</evidence>
<dbReference type="SUPFAM" id="SSF81340">
    <property type="entry name" value="Clc chloride channel"/>
    <property type="match status" value="1"/>
</dbReference>
<comment type="caution">
    <text evidence="9">Lacks conserved residue(s) required for the propagation of feature annotation.</text>
</comment>
<feature type="region of interest" description="Disordered" evidence="10">
    <location>
        <begin position="87"/>
        <end position="106"/>
    </location>
</feature>
<dbReference type="GO" id="GO:0005247">
    <property type="term" value="F:voltage-gated chloride channel activity"/>
    <property type="evidence" value="ECO:0007669"/>
    <property type="project" value="TreeGrafter"/>
</dbReference>
<feature type="region of interest" description="Disordered" evidence="10">
    <location>
        <begin position="1039"/>
        <end position="1072"/>
    </location>
</feature>
<proteinExistence type="inferred from homology"/>
<name>A0A8H7HTJ7_9AGAM</name>
<keyword evidence="4 9" id="KW-1133">Transmembrane helix</keyword>
<dbReference type="PANTHER" id="PTHR45711:SF6">
    <property type="entry name" value="CHLORIDE CHANNEL PROTEIN"/>
    <property type="match status" value="1"/>
</dbReference>
<comment type="subcellular location">
    <subcellularLocation>
        <location evidence="1 9">Membrane</location>
        <topology evidence="1 9">Multi-pass membrane protein</topology>
    </subcellularLocation>
</comment>
<evidence type="ECO:0000256" key="3">
    <source>
        <dbReference type="ARBA" id="ARBA00022692"/>
    </source>
</evidence>
<gene>
    <name evidence="12" type="ORF">RHS03_04902</name>
</gene>
<feature type="transmembrane region" description="Helical" evidence="9">
    <location>
        <begin position="673"/>
        <end position="692"/>
    </location>
</feature>
<feature type="compositionally biased region" description="Polar residues" evidence="10">
    <location>
        <begin position="1057"/>
        <end position="1072"/>
    </location>
</feature>
<evidence type="ECO:0000256" key="2">
    <source>
        <dbReference type="ARBA" id="ARBA00022448"/>
    </source>
</evidence>
<keyword evidence="6 9" id="KW-0472">Membrane</keyword>
<evidence type="ECO:0000256" key="4">
    <source>
        <dbReference type="ARBA" id="ARBA00022989"/>
    </source>
</evidence>
<keyword evidence="3 9" id="KW-0812">Transmembrane</keyword>
<dbReference type="Gene3D" id="1.10.3080.10">
    <property type="entry name" value="Clc chloride channel"/>
    <property type="match status" value="1"/>
</dbReference>
<dbReference type="GO" id="GO:0005769">
    <property type="term" value="C:early endosome"/>
    <property type="evidence" value="ECO:0007669"/>
    <property type="project" value="TreeGrafter"/>
</dbReference>
<accession>A0A8H7HTJ7</accession>
<keyword evidence="8" id="KW-0129">CBS domain</keyword>
<dbReference type="PANTHER" id="PTHR45711">
    <property type="entry name" value="CHLORIDE CHANNEL PROTEIN"/>
    <property type="match status" value="1"/>
</dbReference>